<dbReference type="SUPFAM" id="SSF56672">
    <property type="entry name" value="DNA/RNA polymerases"/>
    <property type="match status" value="1"/>
</dbReference>
<evidence type="ECO:0000259" key="8">
    <source>
        <dbReference type="Pfam" id="PF03732"/>
    </source>
</evidence>
<feature type="domain" description="Reverse transcriptase/retrotransposon-derived protein RNase H-like" evidence="9">
    <location>
        <begin position="1186"/>
        <end position="1284"/>
    </location>
</feature>
<dbReference type="Gene3D" id="2.40.70.10">
    <property type="entry name" value="Acid Proteases"/>
    <property type="match status" value="1"/>
</dbReference>
<evidence type="ECO:0000256" key="1">
    <source>
        <dbReference type="ARBA" id="ARBA00022679"/>
    </source>
</evidence>
<feature type="region of interest" description="Disordered" evidence="6">
    <location>
        <begin position="516"/>
        <end position="574"/>
    </location>
</feature>
<dbReference type="PANTHER" id="PTHR37984:SF5">
    <property type="entry name" value="PROTEIN NYNRIN-LIKE"/>
    <property type="match status" value="1"/>
</dbReference>
<dbReference type="GO" id="GO:0016779">
    <property type="term" value="F:nucleotidyltransferase activity"/>
    <property type="evidence" value="ECO:0007669"/>
    <property type="project" value="UniProtKB-KW"/>
</dbReference>
<dbReference type="InterPro" id="IPR000477">
    <property type="entry name" value="RT_dom"/>
</dbReference>
<evidence type="ECO:0008006" key="12">
    <source>
        <dbReference type="Google" id="ProtNLM"/>
    </source>
</evidence>
<dbReference type="EMBL" id="SZYD01000018">
    <property type="protein sequence ID" value="KAD2805790.1"/>
    <property type="molecule type" value="Genomic_DNA"/>
</dbReference>
<evidence type="ECO:0000256" key="2">
    <source>
        <dbReference type="ARBA" id="ARBA00022695"/>
    </source>
</evidence>
<dbReference type="Pfam" id="PF03732">
    <property type="entry name" value="Retrotrans_gag"/>
    <property type="match status" value="1"/>
</dbReference>
<evidence type="ECO:0000256" key="3">
    <source>
        <dbReference type="ARBA" id="ARBA00022722"/>
    </source>
</evidence>
<dbReference type="Gene3D" id="3.30.70.270">
    <property type="match status" value="2"/>
</dbReference>
<evidence type="ECO:0000259" key="9">
    <source>
        <dbReference type="Pfam" id="PF17919"/>
    </source>
</evidence>
<accession>A0A5N6LW83</accession>
<keyword evidence="4" id="KW-0255">Endonuclease</keyword>
<feature type="region of interest" description="Disordered" evidence="6">
    <location>
        <begin position="1413"/>
        <end position="1439"/>
    </location>
</feature>
<dbReference type="CDD" id="cd01647">
    <property type="entry name" value="RT_LTR"/>
    <property type="match status" value="1"/>
</dbReference>
<dbReference type="Proteomes" id="UP000326396">
    <property type="component" value="Linkage Group LG8"/>
</dbReference>
<evidence type="ECO:0000256" key="6">
    <source>
        <dbReference type="SAM" id="MobiDB-lite"/>
    </source>
</evidence>
<dbReference type="InterPro" id="IPR043128">
    <property type="entry name" value="Rev_trsase/Diguanyl_cyclase"/>
</dbReference>
<dbReference type="InterPro" id="IPR041577">
    <property type="entry name" value="RT_RNaseH_2"/>
</dbReference>
<organism evidence="10 11">
    <name type="scientific">Mikania micrantha</name>
    <name type="common">bitter vine</name>
    <dbReference type="NCBI Taxonomy" id="192012"/>
    <lineage>
        <taxon>Eukaryota</taxon>
        <taxon>Viridiplantae</taxon>
        <taxon>Streptophyta</taxon>
        <taxon>Embryophyta</taxon>
        <taxon>Tracheophyta</taxon>
        <taxon>Spermatophyta</taxon>
        <taxon>Magnoliopsida</taxon>
        <taxon>eudicotyledons</taxon>
        <taxon>Gunneridae</taxon>
        <taxon>Pentapetalae</taxon>
        <taxon>asterids</taxon>
        <taxon>campanulids</taxon>
        <taxon>Asterales</taxon>
        <taxon>Asteraceae</taxon>
        <taxon>Asteroideae</taxon>
        <taxon>Heliantheae alliance</taxon>
        <taxon>Eupatorieae</taxon>
        <taxon>Mikania</taxon>
    </lineage>
</organism>
<protein>
    <recommendedName>
        <fullName evidence="12">Reverse transcriptase domain-containing protein</fullName>
    </recommendedName>
</protein>
<evidence type="ECO:0000259" key="7">
    <source>
        <dbReference type="Pfam" id="PF00078"/>
    </source>
</evidence>
<evidence type="ECO:0000256" key="5">
    <source>
        <dbReference type="ARBA" id="ARBA00023268"/>
    </source>
</evidence>
<evidence type="ECO:0000313" key="10">
    <source>
        <dbReference type="EMBL" id="KAD2805790.1"/>
    </source>
</evidence>
<keyword evidence="2" id="KW-0548">Nucleotidyltransferase</keyword>
<dbReference type="GO" id="GO:0004519">
    <property type="term" value="F:endonuclease activity"/>
    <property type="evidence" value="ECO:0007669"/>
    <property type="project" value="UniProtKB-KW"/>
</dbReference>
<feature type="compositionally biased region" description="Low complexity" evidence="6">
    <location>
        <begin position="527"/>
        <end position="540"/>
    </location>
</feature>
<dbReference type="InterPro" id="IPR043502">
    <property type="entry name" value="DNA/RNA_pol_sf"/>
</dbReference>
<feature type="domain" description="Reverse transcriptase" evidence="7">
    <location>
        <begin position="962"/>
        <end position="1121"/>
    </location>
</feature>
<dbReference type="Gene3D" id="3.10.10.10">
    <property type="entry name" value="HIV Type 1 Reverse Transcriptase, subunit A, domain 1"/>
    <property type="match status" value="1"/>
</dbReference>
<evidence type="ECO:0000313" key="11">
    <source>
        <dbReference type="Proteomes" id="UP000326396"/>
    </source>
</evidence>
<dbReference type="OrthoDB" id="117622at2759"/>
<proteinExistence type="predicted"/>
<dbReference type="Pfam" id="PF17919">
    <property type="entry name" value="RT_RNaseH_2"/>
    <property type="match status" value="1"/>
</dbReference>
<reference evidence="10 11" key="1">
    <citation type="submission" date="2019-05" db="EMBL/GenBank/DDBJ databases">
        <title>Mikania micrantha, genome provides insights into the molecular mechanism of rapid growth.</title>
        <authorList>
            <person name="Liu B."/>
        </authorList>
    </citation>
    <scope>NUCLEOTIDE SEQUENCE [LARGE SCALE GENOMIC DNA]</scope>
    <source>
        <strain evidence="10">NLD-2019</strain>
        <tissue evidence="10">Leaf</tissue>
    </source>
</reference>
<dbReference type="Pfam" id="PF00078">
    <property type="entry name" value="RVT_1"/>
    <property type="match status" value="1"/>
</dbReference>
<feature type="domain" description="Retrotransposon gag" evidence="8">
    <location>
        <begin position="390"/>
        <end position="481"/>
    </location>
</feature>
<dbReference type="InterPro" id="IPR021109">
    <property type="entry name" value="Peptidase_aspartic_dom_sf"/>
</dbReference>
<sequence length="1439" mass="161855">MEKACKAFLHEKQQLTFLVQVSAKVSLQNMASFLTKPSQLGTRHYTSTLSIFTTQLSRYLLLESVLTLTPESRPREAPPVVRLTISHVGENMDETGNAEDRLQDSPVIADMIELTPEGVRDNFPRLQELVSNYIREERLRGVRVRLAYEGDPSLPLTPPHPNNSGLQTSLPPQVSTATNAITLVPTQIPEASTQTLLGLLGEVTTEPPRTEMVPFSIGLSSQSMTLNNPYANPFATYSMPLPHIPANTGYTGDQYFGTTTAQLGVQSMAQQFWQNPYWQAYPYPGYPGYGLAGVPHTQTQSFGTPSFVTPAVTQPIPRPIFHTEDLSQPYVPTTHTKFSARIANFAFPPKTKMPANIKTYDGLGDPDDHLELFSGAATVERWCLPLWCHMFSQTLVGPARLWFNSLPDGSIDTFEDLSRKFLANFVQQKRYTRDPVELHNIKKKEEEDLRAFMERYKLESLSIGGATEQMRVSGFIHGVRPRQLVEDLNRKIPKTMEEAMERTEAFVRGKEAAQIMDAARKPRLPQRKSSPPRSRTPRFTPFDRRSNTRAYDHHRSYSNSRTQEDDKDRGQFTALTKSPKEILATEEARFSFRPPKPLPKSATERNPNRFCDFHGDTGHHTNDCFQLKKRIEAAVKSGELAHLIKDIKSKKGPGEKSETSKEKGKKAEILMVSHSKEEARPNKQAWKPWMRVKIDFPPPPANATQCAPILVNAKVDGQNGHRVYWDGGSAVELMYEHCFRQLESRTQQQLRPHRTSLVGFSGETVTPLGEITVQVTIGAGRFKRTESITFLVVRCPSRYNIIIGRPGISAFGAIVSTAHSMIKFPTKAGICTLVSQAESMLVAKVDHEAMPSQELSIHSKHPDQLIRIGPDLTLQGRQGLIKLLQNSRDVFAWTPDDMTGVPRYISEHSLNLNIQVQPVVQKKRGMAAERGKVVCNEVDKLVKAGILKEVHYHTWVANPVLVKKSDGSWRMCVDFKDLNKVCPKDCYPLPEIDLKVDSLAGYNFKCFLDAYKGYHQVQMKAEDEEKTSFHTPKGIFCYTKMPFGLKNAGATYQRLIDKAFGSQIGRNMEAYVDDLVIKSNSEEAMLLDIRETFDNLRKINMKLNPGKCSFGFREGKFLGHVVNKQEIKANPEKIRAIQQMNSPRNRREVQSLNGKLGALHRFLSKLAEKSLPFFKTLKGCTKKFEWTNDAEQAFQHMKAYIAELPPLTAPRAGEDLLLYLAVGDEAISSVLISEHQGRQEPVYFVSKVLKEAELKYPPLEKAVLTVVHTARRLRRYFQAYHIRVMTNQPLKDILAKPENSGRLAKWAVELGEHGLTYHPRVAIKGQVLADFIMEGTFPAEPHIYDVTEKTKNTHWQLFTDGASSVEGSGAGICEASKTIESNVPRLLADPGISQPKQKSRCIEQTRVFGFCTSDEKSTGGSAPHKIYRRSNGARERVSS</sequence>
<dbReference type="InterPro" id="IPR005162">
    <property type="entry name" value="Retrotrans_gag_dom"/>
</dbReference>
<keyword evidence="3" id="KW-0540">Nuclease</keyword>
<keyword evidence="1" id="KW-0808">Transferase</keyword>
<dbReference type="PANTHER" id="PTHR37984">
    <property type="entry name" value="PROTEIN CBG26694"/>
    <property type="match status" value="1"/>
</dbReference>
<feature type="compositionally biased region" description="Basic and acidic residues" evidence="6">
    <location>
        <begin position="541"/>
        <end position="555"/>
    </location>
</feature>
<dbReference type="InterPro" id="IPR050951">
    <property type="entry name" value="Retrovirus_Pol_polyprotein"/>
</dbReference>
<evidence type="ECO:0000256" key="4">
    <source>
        <dbReference type="ARBA" id="ARBA00022759"/>
    </source>
</evidence>
<keyword evidence="11" id="KW-1185">Reference proteome</keyword>
<name>A0A5N6LW83_9ASTR</name>
<keyword evidence="4" id="KW-0378">Hydrolase</keyword>
<keyword evidence="5" id="KW-0511">Multifunctional enzyme</keyword>
<gene>
    <name evidence="10" type="ORF">E3N88_39167</name>
</gene>
<comment type="caution">
    <text evidence="10">The sequence shown here is derived from an EMBL/GenBank/DDBJ whole genome shotgun (WGS) entry which is preliminary data.</text>
</comment>